<dbReference type="AlphaFoldDB" id="A0A645FUD4"/>
<organism evidence="1">
    <name type="scientific">bioreactor metagenome</name>
    <dbReference type="NCBI Taxonomy" id="1076179"/>
    <lineage>
        <taxon>unclassified sequences</taxon>
        <taxon>metagenomes</taxon>
        <taxon>ecological metagenomes</taxon>
    </lineage>
</organism>
<sequence>MHQRGRTRRADNPGDFRQGTEGAHLIVHQHDAYQHGVGTHGRGHSVGGDATLPVRLQARHLPPRGFQRQNRLQHGGVLDGRGEYVRSLSAPEGGSQGNSPIVALGAAGGKVQLLRGAAKSSGHCRPAFLSPAAACRPGP</sequence>
<reference evidence="1" key="1">
    <citation type="submission" date="2019-08" db="EMBL/GenBank/DDBJ databases">
        <authorList>
            <person name="Kucharzyk K."/>
            <person name="Murdoch R.W."/>
            <person name="Higgins S."/>
            <person name="Loffler F."/>
        </authorList>
    </citation>
    <scope>NUCLEOTIDE SEQUENCE</scope>
</reference>
<gene>
    <name evidence="1" type="ORF">SDC9_163047</name>
</gene>
<dbReference type="EMBL" id="VSSQ01062554">
    <property type="protein sequence ID" value="MPN15713.1"/>
    <property type="molecule type" value="Genomic_DNA"/>
</dbReference>
<comment type="caution">
    <text evidence="1">The sequence shown here is derived from an EMBL/GenBank/DDBJ whole genome shotgun (WGS) entry which is preliminary data.</text>
</comment>
<proteinExistence type="predicted"/>
<accession>A0A645FUD4</accession>
<evidence type="ECO:0000313" key="1">
    <source>
        <dbReference type="EMBL" id="MPN15713.1"/>
    </source>
</evidence>
<protein>
    <submittedName>
        <fullName evidence="1">Uncharacterized protein</fullName>
    </submittedName>
</protein>
<name>A0A645FUD4_9ZZZZ</name>